<comment type="caution">
    <text evidence="4">The sequence shown here is derived from an EMBL/GenBank/DDBJ whole genome shotgun (WGS) entry which is preliminary data.</text>
</comment>
<keyword evidence="5" id="KW-1185">Reference proteome</keyword>
<evidence type="ECO:0000313" key="5">
    <source>
        <dbReference type="Proteomes" id="UP001177023"/>
    </source>
</evidence>
<dbReference type="PROSITE" id="PS51025">
    <property type="entry name" value="PWI"/>
    <property type="match status" value="1"/>
</dbReference>
<evidence type="ECO:0000256" key="1">
    <source>
        <dbReference type="ARBA" id="ARBA00022664"/>
    </source>
</evidence>
<dbReference type="PANTHER" id="PTHR23148">
    <property type="entry name" value="SERINE/ARGININE REGULATED NUCLEAR MATRIX PROTEIN"/>
    <property type="match status" value="1"/>
</dbReference>
<dbReference type="EMBL" id="CATQJA010002637">
    <property type="protein sequence ID" value="CAJ0575237.1"/>
    <property type="molecule type" value="Genomic_DNA"/>
</dbReference>
<dbReference type="InterPro" id="IPR036483">
    <property type="entry name" value="PWI_dom_sf"/>
</dbReference>
<accession>A0AA36G0N9</accession>
<dbReference type="Proteomes" id="UP001177023">
    <property type="component" value="Unassembled WGS sequence"/>
</dbReference>
<feature type="compositionally biased region" description="Basic and acidic residues" evidence="2">
    <location>
        <begin position="176"/>
        <end position="293"/>
    </location>
</feature>
<dbReference type="Gene3D" id="1.20.1390.10">
    <property type="entry name" value="PWI domain"/>
    <property type="match status" value="1"/>
</dbReference>
<dbReference type="GO" id="GO:0048024">
    <property type="term" value="P:regulation of mRNA splicing, via spliceosome"/>
    <property type="evidence" value="ECO:0007669"/>
    <property type="project" value="TreeGrafter"/>
</dbReference>
<proteinExistence type="predicted"/>
<dbReference type="GO" id="GO:0005681">
    <property type="term" value="C:spliceosomal complex"/>
    <property type="evidence" value="ECO:0007669"/>
    <property type="project" value="TreeGrafter"/>
</dbReference>
<keyword evidence="1" id="KW-0507">mRNA processing</keyword>
<organism evidence="4 5">
    <name type="scientific">Mesorhabditis spiculigera</name>
    <dbReference type="NCBI Taxonomy" id="96644"/>
    <lineage>
        <taxon>Eukaryota</taxon>
        <taxon>Metazoa</taxon>
        <taxon>Ecdysozoa</taxon>
        <taxon>Nematoda</taxon>
        <taxon>Chromadorea</taxon>
        <taxon>Rhabditida</taxon>
        <taxon>Rhabditina</taxon>
        <taxon>Rhabditomorpha</taxon>
        <taxon>Rhabditoidea</taxon>
        <taxon>Rhabditidae</taxon>
        <taxon>Mesorhabditinae</taxon>
        <taxon>Mesorhabditis</taxon>
    </lineage>
</organism>
<evidence type="ECO:0000259" key="3">
    <source>
        <dbReference type="PROSITE" id="PS51025"/>
    </source>
</evidence>
<dbReference type="InterPro" id="IPR052225">
    <property type="entry name" value="Ser/Arg_repetitive_matrix"/>
</dbReference>
<evidence type="ECO:0000313" key="4">
    <source>
        <dbReference type="EMBL" id="CAJ0575237.1"/>
    </source>
</evidence>
<dbReference type="InterPro" id="IPR002483">
    <property type="entry name" value="PWI_dom"/>
</dbReference>
<feature type="compositionally biased region" description="Basic residues" evidence="2">
    <location>
        <begin position="294"/>
        <end position="308"/>
    </location>
</feature>
<dbReference type="SMART" id="SM00311">
    <property type="entry name" value="PWI"/>
    <property type="match status" value="1"/>
</dbReference>
<dbReference type="AlphaFoldDB" id="A0AA36G0N9"/>
<protein>
    <recommendedName>
        <fullName evidence="3">PWI domain-containing protein</fullName>
    </recommendedName>
</protein>
<name>A0AA36G0N9_9BILA</name>
<dbReference type="SUPFAM" id="SSF101233">
    <property type="entry name" value="PWI domain"/>
    <property type="match status" value="1"/>
</dbReference>
<dbReference type="GO" id="GO:0006397">
    <property type="term" value="P:mRNA processing"/>
    <property type="evidence" value="ECO:0007669"/>
    <property type="project" value="UniProtKB-KW"/>
</dbReference>
<feature type="non-terminal residue" evidence="4">
    <location>
        <position position="1"/>
    </location>
</feature>
<feature type="compositionally biased region" description="Basic residues" evidence="2">
    <location>
        <begin position="333"/>
        <end position="346"/>
    </location>
</feature>
<feature type="region of interest" description="Disordered" evidence="2">
    <location>
        <begin position="162"/>
        <end position="353"/>
    </location>
</feature>
<gene>
    <name evidence="4" type="ORF">MSPICULIGERA_LOCUS13551</name>
</gene>
<sequence length="353" mass="42309">MAEGGFYRGTNADQDIRFTDKEKKLLKTMKFEDALEQTIDRAKVNLDVIKPWVTTRVTELLGLEDDVIIEYIITQLEEAELNPKVMQINITGFLNARRAREFMGELWSLLLEAQEAEDGIPPSLVEKKLKEVRTSRDNHHDRAPKRDNIAVEAAESDWKHRYTSLSGGNYAGPMIKSEKDDRIYHQQGREREPEPEQERDRERREEASKREEAQRRDKERDDREAARREETARREKERAERHREREREERRVKDGRRDRDRADSRRDRDRRDDRKDRDENRRHDRTRDDDRRESRKRRSRSRSPRRKFREASVEKEKKPAKIDSDDDDEDKKKHSKKSKKKAHKRSPSASSEE</sequence>
<dbReference type="PANTHER" id="PTHR23148:SF0">
    <property type="entry name" value="SERINE_ARGININE REPETITIVE MATRIX PROTEIN 1"/>
    <property type="match status" value="1"/>
</dbReference>
<dbReference type="Pfam" id="PF01480">
    <property type="entry name" value="PWI"/>
    <property type="match status" value="1"/>
</dbReference>
<evidence type="ECO:0000256" key="2">
    <source>
        <dbReference type="SAM" id="MobiDB-lite"/>
    </source>
</evidence>
<dbReference type="GO" id="GO:0003723">
    <property type="term" value="F:RNA binding"/>
    <property type="evidence" value="ECO:0007669"/>
    <property type="project" value="TreeGrafter"/>
</dbReference>
<reference evidence="4" key="1">
    <citation type="submission" date="2023-06" db="EMBL/GenBank/DDBJ databases">
        <authorList>
            <person name="Delattre M."/>
        </authorList>
    </citation>
    <scope>NUCLEOTIDE SEQUENCE</scope>
    <source>
        <strain evidence="4">AF72</strain>
    </source>
</reference>
<feature type="compositionally biased region" description="Basic and acidic residues" evidence="2">
    <location>
        <begin position="309"/>
        <end position="323"/>
    </location>
</feature>
<feature type="domain" description="PWI" evidence="3">
    <location>
        <begin position="28"/>
        <end position="127"/>
    </location>
</feature>